<keyword evidence="1" id="KW-0689">Ribosomal protein</keyword>
<reference evidence="1" key="1">
    <citation type="submission" date="2021-02" db="EMBL/GenBank/DDBJ databases">
        <authorList>
            <consortium name="DOE Joint Genome Institute"/>
            <person name="Ahrendt S."/>
            <person name="Looney B.P."/>
            <person name="Miyauchi S."/>
            <person name="Morin E."/>
            <person name="Drula E."/>
            <person name="Courty P.E."/>
            <person name="Chicoki N."/>
            <person name="Fauchery L."/>
            <person name="Kohler A."/>
            <person name="Kuo A."/>
            <person name="Labutti K."/>
            <person name="Pangilinan J."/>
            <person name="Lipzen A."/>
            <person name="Riley R."/>
            <person name="Andreopoulos W."/>
            <person name="He G."/>
            <person name="Johnson J."/>
            <person name="Barry K.W."/>
            <person name="Grigoriev I.V."/>
            <person name="Nagy L."/>
            <person name="Hibbett D."/>
            <person name="Henrissat B."/>
            <person name="Matheny P.B."/>
            <person name="Labbe J."/>
            <person name="Martin F."/>
        </authorList>
    </citation>
    <scope>NUCLEOTIDE SEQUENCE</scope>
    <source>
        <strain evidence="1">FP105234-sp</strain>
    </source>
</reference>
<comment type="caution">
    <text evidence="1">The sequence shown here is derived from an EMBL/GenBank/DDBJ whole genome shotgun (WGS) entry which is preliminary data.</text>
</comment>
<keyword evidence="2" id="KW-1185">Reference proteome</keyword>
<protein>
    <submittedName>
        <fullName evidence="1">Mitochondrial ribosomal protein S15</fullName>
    </submittedName>
</protein>
<organism evidence="1 2">
    <name type="scientific">Auriscalpium vulgare</name>
    <dbReference type="NCBI Taxonomy" id="40419"/>
    <lineage>
        <taxon>Eukaryota</taxon>
        <taxon>Fungi</taxon>
        <taxon>Dikarya</taxon>
        <taxon>Basidiomycota</taxon>
        <taxon>Agaricomycotina</taxon>
        <taxon>Agaricomycetes</taxon>
        <taxon>Russulales</taxon>
        <taxon>Auriscalpiaceae</taxon>
        <taxon>Auriscalpium</taxon>
    </lineage>
</organism>
<dbReference type="EMBL" id="MU275945">
    <property type="protein sequence ID" value="KAI0045673.1"/>
    <property type="molecule type" value="Genomic_DNA"/>
</dbReference>
<reference evidence="1" key="2">
    <citation type="journal article" date="2022" name="New Phytol.">
        <title>Evolutionary transition to the ectomycorrhizal habit in the genomes of a hyperdiverse lineage of mushroom-forming fungi.</title>
        <authorList>
            <person name="Looney B."/>
            <person name="Miyauchi S."/>
            <person name="Morin E."/>
            <person name="Drula E."/>
            <person name="Courty P.E."/>
            <person name="Kohler A."/>
            <person name="Kuo A."/>
            <person name="LaButti K."/>
            <person name="Pangilinan J."/>
            <person name="Lipzen A."/>
            <person name="Riley R."/>
            <person name="Andreopoulos W."/>
            <person name="He G."/>
            <person name="Johnson J."/>
            <person name="Nolan M."/>
            <person name="Tritt A."/>
            <person name="Barry K.W."/>
            <person name="Grigoriev I.V."/>
            <person name="Nagy L.G."/>
            <person name="Hibbett D."/>
            <person name="Henrissat B."/>
            <person name="Matheny P.B."/>
            <person name="Labbe J."/>
            <person name="Martin F.M."/>
        </authorList>
    </citation>
    <scope>NUCLEOTIDE SEQUENCE</scope>
    <source>
        <strain evidence="1">FP105234-sp</strain>
    </source>
</reference>
<dbReference type="Proteomes" id="UP000814033">
    <property type="component" value="Unassembled WGS sequence"/>
</dbReference>
<sequence>MLRACFTQGPAAATASSSTRAQLHTSTALQAESARRRQTRLTKQTNVAKRIEIEQRAAAARPHVVLGTVSGHEDKWASCDLARALVRPDELAGPAASAPLDGGVVSLPSAAGDVPLPRALNYGIAEGEQRLLFAHLPVLSADMGVARIDSQSGFTLSSQGAKFSAVHDAQMSMEARNARALARLVDLRNANAPGIAYENRRRVVAEFSEPGKPNDTGRPEVQAALLTLQIRNLWEHLSKFKKDIANRRSLRQLVHKRAKILRYLKRVDRDRYDAVLERLALEPGSVEGELVV</sequence>
<accession>A0ACB8RNI3</accession>
<name>A0ACB8RNI3_9AGAM</name>
<evidence type="ECO:0000313" key="1">
    <source>
        <dbReference type="EMBL" id="KAI0045673.1"/>
    </source>
</evidence>
<gene>
    <name evidence="1" type="ORF">FA95DRAFT_97985</name>
</gene>
<proteinExistence type="predicted"/>
<keyword evidence="1" id="KW-0687">Ribonucleoprotein</keyword>
<evidence type="ECO:0000313" key="2">
    <source>
        <dbReference type="Proteomes" id="UP000814033"/>
    </source>
</evidence>